<reference evidence="1 2" key="1">
    <citation type="submission" date="2018-05" db="EMBL/GenBank/DDBJ databases">
        <title>Genomic Encyclopedia of Type Strains, Phase IV (KMG-IV): sequencing the most valuable type-strain genomes for metagenomic binning, comparative biology and taxonomic classification.</title>
        <authorList>
            <person name="Goeker M."/>
        </authorList>
    </citation>
    <scope>NUCLEOTIDE SEQUENCE [LARGE SCALE GENOMIC DNA]</scope>
    <source>
        <strain evidence="1 2">DSM 24995</strain>
    </source>
</reference>
<proteinExistence type="predicted"/>
<protein>
    <submittedName>
        <fullName evidence="1">S-formylglutathione hydrolase FrmB</fullName>
    </submittedName>
</protein>
<organism evidence="1 2">
    <name type="scientific">Hungatella effluvii</name>
    <dbReference type="NCBI Taxonomy" id="1096246"/>
    <lineage>
        <taxon>Bacteria</taxon>
        <taxon>Bacillati</taxon>
        <taxon>Bacillota</taxon>
        <taxon>Clostridia</taxon>
        <taxon>Lachnospirales</taxon>
        <taxon>Lachnospiraceae</taxon>
        <taxon>Hungatella</taxon>
    </lineage>
</organism>
<comment type="caution">
    <text evidence="1">The sequence shown here is derived from an EMBL/GenBank/DDBJ whole genome shotgun (WGS) entry which is preliminary data.</text>
</comment>
<name>A0A2V3Y1K0_9FIRM</name>
<dbReference type="GO" id="GO:0016747">
    <property type="term" value="F:acyltransferase activity, transferring groups other than amino-acyl groups"/>
    <property type="evidence" value="ECO:0007669"/>
    <property type="project" value="TreeGrafter"/>
</dbReference>
<sequence>MAFAEFKFRSKELCRYVPFNMILPNDTNPEVREGNHHYDREPETLVLLGGYGNSEISWIYGTHIMDLAAKYNLAVILPAGENSFYLDGTGKGNTYCRYVGMELVSYVQRMLNLPAGKEHTFIGGVSMGGFGAIHTGFAYPDTFGKIVGFSSALIIHDISQKREGFEDGLGDYGYYRQIFGDLDLLEESSQNPEIQIKSLKDKGTELPEIYLTCGVGDPFLEHNRAFYEFLKREEINAIYQEREGNHDWYFWDSCLEDSILWLLKGEI</sequence>
<keyword evidence="2" id="KW-1185">Reference proteome</keyword>
<dbReference type="GO" id="GO:0016787">
    <property type="term" value="F:hydrolase activity"/>
    <property type="evidence" value="ECO:0007669"/>
    <property type="project" value="UniProtKB-KW"/>
</dbReference>
<dbReference type="GeneID" id="86062479"/>
<keyword evidence="1" id="KW-0378">Hydrolase</keyword>
<dbReference type="InterPro" id="IPR050583">
    <property type="entry name" value="Mycobacterial_A85_antigen"/>
</dbReference>
<dbReference type="PANTHER" id="PTHR48098:SF1">
    <property type="entry name" value="DIACYLGLYCEROL ACYLTRANSFERASE_MYCOLYLTRANSFERASE AG85A"/>
    <property type="match status" value="1"/>
</dbReference>
<dbReference type="InterPro" id="IPR000801">
    <property type="entry name" value="Esterase-like"/>
</dbReference>
<dbReference type="PANTHER" id="PTHR48098">
    <property type="entry name" value="ENTEROCHELIN ESTERASE-RELATED"/>
    <property type="match status" value="1"/>
</dbReference>
<gene>
    <name evidence="1" type="ORF">DFR60_10875</name>
</gene>
<evidence type="ECO:0000313" key="1">
    <source>
        <dbReference type="EMBL" id="PXX51990.1"/>
    </source>
</evidence>
<dbReference type="SUPFAM" id="SSF53474">
    <property type="entry name" value="alpha/beta-Hydrolases"/>
    <property type="match status" value="1"/>
</dbReference>
<dbReference type="InterPro" id="IPR029058">
    <property type="entry name" value="AB_hydrolase_fold"/>
</dbReference>
<accession>A0A2V3Y1K0</accession>
<evidence type="ECO:0000313" key="2">
    <source>
        <dbReference type="Proteomes" id="UP000248057"/>
    </source>
</evidence>
<dbReference type="RefSeq" id="WP_110323807.1">
    <property type="nucleotide sequence ID" value="NZ_QJKD01000008.1"/>
</dbReference>
<dbReference type="Pfam" id="PF00756">
    <property type="entry name" value="Esterase"/>
    <property type="match status" value="1"/>
</dbReference>
<dbReference type="Proteomes" id="UP000248057">
    <property type="component" value="Unassembled WGS sequence"/>
</dbReference>
<dbReference type="EMBL" id="QJKD01000008">
    <property type="protein sequence ID" value="PXX51990.1"/>
    <property type="molecule type" value="Genomic_DNA"/>
</dbReference>
<dbReference type="Gene3D" id="3.40.50.1820">
    <property type="entry name" value="alpha/beta hydrolase"/>
    <property type="match status" value="1"/>
</dbReference>
<dbReference type="AlphaFoldDB" id="A0A2V3Y1K0"/>